<dbReference type="FunFam" id="2.60.260.20:FF:000004">
    <property type="entry name" value="Molecular chaperone DnaJ"/>
    <property type="match status" value="1"/>
</dbReference>
<dbReference type="SUPFAM" id="SSF49493">
    <property type="entry name" value="HSP40/DnaJ peptide-binding domain"/>
    <property type="match status" value="2"/>
</dbReference>
<dbReference type="EMBL" id="PYOY01000014">
    <property type="protein sequence ID" value="PSX05022.1"/>
    <property type="molecule type" value="Genomic_DNA"/>
</dbReference>
<dbReference type="CDD" id="cd10747">
    <property type="entry name" value="DnaJ_C"/>
    <property type="match status" value="1"/>
</dbReference>
<comment type="domain">
    <text evidence="12">The J domain is necessary and sufficient to stimulate DnaK ATPase activity. Zinc center 1 plays an important role in the autonomous, DnaK-independent chaperone activity of DnaJ. Zinc center 2 is essential for interaction with DnaK and for DnaJ activity.</text>
</comment>
<name>A0A855SBH4_PHOAN</name>
<dbReference type="Gene3D" id="2.60.260.20">
    <property type="entry name" value="Urease metallochaperone UreE, N-terminal domain"/>
    <property type="match status" value="2"/>
</dbReference>
<dbReference type="GeneID" id="61228914"/>
<evidence type="ECO:0000256" key="2">
    <source>
        <dbReference type="ARBA" id="ARBA00004496"/>
    </source>
</evidence>
<sequence>MSKRDFYEVLGVAKTASEKEIKKAYKKLAMKFHPDKNPDDPTAADKFKEVKAAYEILTDKEKRAAYDQFGHAAFDNPGMGGGHHGGGHHGGFQGGFQGGGYSDFEDIFGGAFGDMFSNARGGRGGFGSRHSTRPQKGEDLQYTMEIDLEDAINGASRVIDLPVFEGASQVNKKLNIKIPAGIEDGGRIRLSGKGHPGINGGPQGDVFIQMNIRPHPRYTREGNNLHCKATTDFVTAALGGKIEVNTLNGAISLKIPEGTQNGRKFRLKGKGVTDRKGNTGDLIVQLTIETPQNLSERQKELLTEFAAA</sequence>
<evidence type="ECO:0000313" key="15">
    <source>
        <dbReference type="Proteomes" id="UP000241440"/>
    </source>
</evidence>
<organism evidence="14 15">
    <name type="scientific">Photobacterium angustum</name>
    <dbReference type="NCBI Taxonomy" id="661"/>
    <lineage>
        <taxon>Bacteria</taxon>
        <taxon>Pseudomonadati</taxon>
        <taxon>Pseudomonadota</taxon>
        <taxon>Gammaproteobacteria</taxon>
        <taxon>Vibrionales</taxon>
        <taxon>Vibrionaceae</taxon>
        <taxon>Photobacterium</taxon>
    </lineage>
</organism>
<comment type="function">
    <text evidence="12">Participates actively in the response to hyperosmotic and heat shock by preventing the aggregation of stress-denatured proteins and by disaggregating proteins, also in an autonomous, DnaK-independent fashion. Unfolded proteins bind initially to DnaJ; upon interaction with the DnaJ-bound protein, DnaK hydrolyzes its bound ATP, resulting in the formation of a stable complex. GrpE releases ADP from DnaK; ATP binding to DnaK triggers the release of the substrate protein, thus completing the reaction cycle. Several rounds of ATP-dependent interactions between DnaJ, DnaK and GrpE are required for fully efficient folding. Also involved, together with DnaK and GrpE, in the DNA replication of plasmids through activation of initiation proteins.</text>
</comment>
<dbReference type="SUPFAM" id="SSF46565">
    <property type="entry name" value="Chaperone J-domain"/>
    <property type="match status" value="1"/>
</dbReference>
<dbReference type="Proteomes" id="UP000241440">
    <property type="component" value="Unassembled WGS sequence"/>
</dbReference>
<evidence type="ECO:0000256" key="10">
    <source>
        <dbReference type="ARBA" id="ARBA00023016"/>
    </source>
</evidence>
<evidence type="ECO:0000256" key="5">
    <source>
        <dbReference type="ARBA" id="ARBA00022705"/>
    </source>
</evidence>
<dbReference type="InterPro" id="IPR001623">
    <property type="entry name" value="DnaJ_domain"/>
</dbReference>
<evidence type="ECO:0000259" key="13">
    <source>
        <dbReference type="PROSITE" id="PS50076"/>
    </source>
</evidence>
<dbReference type="GO" id="GO:0006260">
    <property type="term" value="P:DNA replication"/>
    <property type="evidence" value="ECO:0007669"/>
    <property type="project" value="UniProtKB-KW"/>
</dbReference>
<keyword evidence="4 12" id="KW-0963">Cytoplasm</keyword>
<dbReference type="GO" id="GO:0008270">
    <property type="term" value="F:zinc ion binding"/>
    <property type="evidence" value="ECO:0007669"/>
    <property type="project" value="UniProtKB-KW"/>
</dbReference>
<dbReference type="InterPro" id="IPR012724">
    <property type="entry name" value="DnaJ"/>
</dbReference>
<dbReference type="FunFam" id="2.60.260.20:FF:000009">
    <property type="entry name" value="Putative Mitochondrial DnaJ chaperone"/>
    <property type="match status" value="1"/>
</dbReference>
<dbReference type="PANTHER" id="PTHR43096:SF48">
    <property type="entry name" value="CHAPERONE PROTEIN DNAJ"/>
    <property type="match status" value="1"/>
</dbReference>
<reference evidence="14 15" key="1">
    <citation type="submission" date="2018-01" db="EMBL/GenBank/DDBJ databases">
        <title>Whole genome sequencing of Histamine producing bacteria.</title>
        <authorList>
            <person name="Butler K."/>
        </authorList>
    </citation>
    <scope>NUCLEOTIDE SEQUENCE [LARGE SCALE GENOMIC DNA]</scope>
    <source>
        <strain evidence="14 15">A2-1</strain>
    </source>
</reference>
<dbReference type="FunFam" id="1.10.287.110:FF:000034">
    <property type="entry name" value="Chaperone protein DnaJ"/>
    <property type="match status" value="1"/>
</dbReference>
<evidence type="ECO:0000256" key="3">
    <source>
        <dbReference type="ARBA" id="ARBA00011738"/>
    </source>
</evidence>
<dbReference type="SMART" id="SM00271">
    <property type="entry name" value="DnaJ"/>
    <property type="match status" value="1"/>
</dbReference>
<keyword evidence="6" id="KW-0479">Metal-binding</keyword>
<dbReference type="InterPro" id="IPR008971">
    <property type="entry name" value="HSP40/DnaJ_pept-bd"/>
</dbReference>
<comment type="subcellular location">
    <subcellularLocation>
        <location evidence="2 12">Cytoplasm</location>
    </subcellularLocation>
</comment>
<comment type="subunit">
    <text evidence="3 12">Homodimer.</text>
</comment>
<keyword evidence="11 12" id="KW-0143">Chaperone</keyword>
<comment type="caution">
    <text evidence="12">Lacks conserved residue(s) required for the propagation of feature annotation.</text>
</comment>
<dbReference type="InterPro" id="IPR018253">
    <property type="entry name" value="DnaJ_domain_CS"/>
</dbReference>
<dbReference type="Pfam" id="PF01556">
    <property type="entry name" value="DnaJ_C"/>
    <property type="match status" value="1"/>
</dbReference>
<evidence type="ECO:0000256" key="7">
    <source>
        <dbReference type="ARBA" id="ARBA00022737"/>
    </source>
</evidence>
<proteinExistence type="inferred from homology"/>
<evidence type="ECO:0000256" key="1">
    <source>
        <dbReference type="ARBA" id="ARBA00001947"/>
    </source>
</evidence>
<feature type="domain" description="J" evidence="13">
    <location>
        <begin position="5"/>
        <end position="70"/>
    </location>
</feature>
<evidence type="ECO:0000256" key="4">
    <source>
        <dbReference type="ARBA" id="ARBA00022490"/>
    </source>
</evidence>
<dbReference type="PRINTS" id="PR00625">
    <property type="entry name" value="JDOMAIN"/>
</dbReference>
<accession>A0A855SBH4</accession>
<keyword evidence="10 12" id="KW-0346">Stress response</keyword>
<comment type="similarity">
    <text evidence="12">Belongs to the DnaJ family.</text>
</comment>
<dbReference type="GO" id="GO:0005524">
    <property type="term" value="F:ATP binding"/>
    <property type="evidence" value="ECO:0007669"/>
    <property type="project" value="InterPro"/>
</dbReference>
<dbReference type="GO" id="GO:0005737">
    <property type="term" value="C:cytoplasm"/>
    <property type="evidence" value="ECO:0007669"/>
    <property type="project" value="UniProtKB-SubCell"/>
</dbReference>
<dbReference type="CDD" id="cd06257">
    <property type="entry name" value="DnaJ"/>
    <property type="match status" value="1"/>
</dbReference>
<evidence type="ECO:0000256" key="11">
    <source>
        <dbReference type="ARBA" id="ARBA00023186"/>
    </source>
</evidence>
<comment type="caution">
    <text evidence="14">The sequence shown here is derived from an EMBL/GenBank/DDBJ whole genome shotgun (WGS) entry which is preliminary data.</text>
</comment>
<dbReference type="InterPro" id="IPR002939">
    <property type="entry name" value="DnaJ_C"/>
</dbReference>
<evidence type="ECO:0000256" key="9">
    <source>
        <dbReference type="ARBA" id="ARBA00022833"/>
    </source>
</evidence>
<evidence type="ECO:0000313" key="14">
    <source>
        <dbReference type="EMBL" id="PSX05022.1"/>
    </source>
</evidence>
<evidence type="ECO:0000256" key="12">
    <source>
        <dbReference type="HAMAP-Rule" id="MF_01152"/>
    </source>
</evidence>
<dbReference type="PROSITE" id="PS00636">
    <property type="entry name" value="DNAJ_1"/>
    <property type="match status" value="1"/>
</dbReference>
<protein>
    <recommendedName>
        <fullName evidence="12">Chaperone protein DnaJ</fullName>
    </recommendedName>
</protein>
<dbReference type="GO" id="GO:0051082">
    <property type="term" value="F:unfolded protein binding"/>
    <property type="evidence" value="ECO:0007669"/>
    <property type="project" value="UniProtKB-UniRule"/>
</dbReference>
<keyword evidence="7 12" id="KW-0677">Repeat</keyword>
<keyword evidence="8" id="KW-0863">Zinc-finger</keyword>
<keyword evidence="9" id="KW-0862">Zinc</keyword>
<evidence type="ECO:0000256" key="6">
    <source>
        <dbReference type="ARBA" id="ARBA00022723"/>
    </source>
</evidence>
<dbReference type="AlphaFoldDB" id="A0A855SBH4"/>
<dbReference type="PANTHER" id="PTHR43096">
    <property type="entry name" value="DNAJ HOMOLOG 1, MITOCHONDRIAL-RELATED"/>
    <property type="match status" value="1"/>
</dbReference>
<dbReference type="Gene3D" id="1.10.287.110">
    <property type="entry name" value="DnaJ domain"/>
    <property type="match status" value="1"/>
</dbReference>
<dbReference type="GO" id="GO:0009408">
    <property type="term" value="P:response to heat"/>
    <property type="evidence" value="ECO:0007669"/>
    <property type="project" value="InterPro"/>
</dbReference>
<dbReference type="PROSITE" id="PS50076">
    <property type="entry name" value="DNAJ_2"/>
    <property type="match status" value="1"/>
</dbReference>
<keyword evidence="5 12" id="KW-0235">DNA replication</keyword>
<dbReference type="RefSeq" id="WP_045083251.1">
    <property type="nucleotide sequence ID" value="NZ_JZSN01000011.1"/>
</dbReference>
<dbReference type="InterPro" id="IPR036869">
    <property type="entry name" value="J_dom_sf"/>
</dbReference>
<dbReference type="HAMAP" id="MF_01152">
    <property type="entry name" value="DnaJ"/>
    <property type="match status" value="1"/>
</dbReference>
<comment type="cofactor">
    <cofactor evidence="1">
        <name>Zn(2+)</name>
        <dbReference type="ChEBI" id="CHEBI:29105"/>
    </cofactor>
</comment>
<dbReference type="Pfam" id="PF00226">
    <property type="entry name" value="DnaJ"/>
    <property type="match status" value="1"/>
</dbReference>
<dbReference type="GO" id="GO:0042026">
    <property type="term" value="P:protein refolding"/>
    <property type="evidence" value="ECO:0007669"/>
    <property type="project" value="TreeGrafter"/>
</dbReference>
<evidence type="ECO:0000256" key="8">
    <source>
        <dbReference type="ARBA" id="ARBA00022771"/>
    </source>
</evidence>
<gene>
    <name evidence="12" type="primary">dnaJ</name>
    <name evidence="14" type="ORF">C0W41_19285</name>
</gene>